<feature type="domain" description="Centrosome-associated FAM110 C-terminal" evidence="3">
    <location>
        <begin position="164"/>
        <end position="254"/>
    </location>
</feature>
<feature type="region of interest" description="Disordered" evidence="2">
    <location>
        <begin position="1"/>
        <end position="126"/>
    </location>
</feature>
<evidence type="ECO:0000256" key="1">
    <source>
        <dbReference type="ARBA" id="ARBA00010576"/>
    </source>
</evidence>
<protein>
    <submittedName>
        <fullName evidence="5">Family with sequence similarity 110 member D</fullName>
    </submittedName>
</protein>
<evidence type="ECO:0000313" key="6">
    <source>
        <dbReference type="Proteomes" id="UP000314986"/>
    </source>
</evidence>
<accession>A0A4W3KF94</accession>
<reference evidence="5" key="5">
    <citation type="submission" date="2025-09" db="UniProtKB">
        <authorList>
            <consortium name="Ensembl"/>
        </authorList>
    </citation>
    <scope>IDENTIFICATION</scope>
</reference>
<dbReference type="Pfam" id="PF14161">
    <property type="entry name" value="FAM110_N"/>
    <property type="match status" value="1"/>
</dbReference>
<reference evidence="5" key="4">
    <citation type="submission" date="2025-08" db="UniProtKB">
        <authorList>
            <consortium name="Ensembl"/>
        </authorList>
    </citation>
    <scope>IDENTIFICATION</scope>
</reference>
<reference evidence="6" key="2">
    <citation type="journal article" date="2007" name="PLoS Biol.">
        <title>Survey sequencing and comparative analysis of the elephant shark (Callorhinchus milii) genome.</title>
        <authorList>
            <person name="Venkatesh B."/>
            <person name="Kirkness E.F."/>
            <person name="Loh Y.H."/>
            <person name="Halpern A.L."/>
            <person name="Lee A.P."/>
            <person name="Johnson J."/>
            <person name="Dandona N."/>
            <person name="Viswanathan L.D."/>
            <person name="Tay A."/>
            <person name="Venter J.C."/>
            <person name="Strausberg R.L."/>
            <person name="Brenner S."/>
        </authorList>
    </citation>
    <scope>NUCLEOTIDE SEQUENCE [LARGE SCALE GENOMIC DNA]</scope>
</reference>
<evidence type="ECO:0000313" key="5">
    <source>
        <dbReference type="Ensembl" id="ENSCMIP00000045160.1"/>
    </source>
</evidence>
<dbReference type="PANTHER" id="PTHR14758">
    <property type="entry name" value="AGAP005440-PA"/>
    <property type="match status" value="1"/>
</dbReference>
<dbReference type="Ensembl" id="ENSCMIT00000045806.1">
    <property type="protein sequence ID" value="ENSCMIP00000045160.1"/>
    <property type="gene ID" value="ENSCMIG00000018653.1"/>
</dbReference>
<feature type="compositionally biased region" description="Basic and acidic residues" evidence="2">
    <location>
        <begin position="25"/>
        <end position="52"/>
    </location>
</feature>
<dbReference type="InterPro" id="IPR025741">
    <property type="entry name" value="FAM110_C"/>
</dbReference>
<keyword evidence="6" id="KW-1185">Reference proteome</keyword>
<feature type="compositionally biased region" description="Basic and acidic residues" evidence="2">
    <location>
        <begin position="104"/>
        <end position="126"/>
    </location>
</feature>
<feature type="region of interest" description="Disordered" evidence="2">
    <location>
        <begin position="195"/>
        <end position="217"/>
    </location>
</feature>
<dbReference type="InterPro" id="IPR025739">
    <property type="entry name" value="FAM110_N"/>
</dbReference>
<dbReference type="InParanoid" id="A0A4W3KF94"/>
<evidence type="ECO:0000256" key="2">
    <source>
        <dbReference type="SAM" id="MobiDB-lite"/>
    </source>
</evidence>
<evidence type="ECO:0000259" key="3">
    <source>
        <dbReference type="Pfam" id="PF14160"/>
    </source>
</evidence>
<dbReference type="PANTHER" id="PTHR14758:SF3">
    <property type="entry name" value="PROTEIN FAM110D"/>
    <property type="match status" value="1"/>
</dbReference>
<feature type="compositionally biased region" description="Polar residues" evidence="2">
    <location>
        <begin position="199"/>
        <end position="210"/>
    </location>
</feature>
<dbReference type="GeneTree" id="ENSGT00950000183056"/>
<reference evidence="6" key="3">
    <citation type="journal article" date="2014" name="Nature">
        <title>Elephant shark genome provides unique insights into gnathostome evolution.</title>
        <authorList>
            <consortium name="International Elephant Shark Genome Sequencing Consortium"/>
            <person name="Venkatesh B."/>
            <person name="Lee A.P."/>
            <person name="Ravi V."/>
            <person name="Maurya A.K."/>
            <person name="Lian M.M."/>
            <person name="Swann J.B."/>
            <person name="Ohta Y."/>
            <person name="Flajnik M.F."/>
            <person name="Sutoh Y."/>
            <person name="Kasahara M."/>
            <person name="Hoon S."/>
            <person name="Gangu V."/>
            <person name="Roy S.W."/>
            <person name="Irimia M."/>
            <person name="Korzh V."/>
            <person name="Kondrychyn I."/>
            <person name="Lim Z.W."/>
            <person name="Tay B.H."/>
            <person name="Tohari S."/>
            <person name="Kong K.W."/>
            <person name="Ho S."/>
            <person name="Lorente-Galdos B."/>
            <person name="Quilez J."/>
            <person name="Marques-Bonet T."/>
            <person name="Raney B.J."/>
            <person name="Ingham P.W."/>
            <person name="Tay A."/>
            <person name="Hillier L.W."/>
            <person name="Minx P."/>
            <person name="Boehm T."/>
            <person name="Wilson R.K."/>
            <person name="Brenner S."/>
            <person name="Warren W.C."/>
        </authorList>
    </citation>
    <scope>NUCLEOTIDE SEQUENCE [LARGE SCALE GENOMIC DNA]</scope>
</reference>
<sequence length="264" mass="28736">FPIHKTPGTPVSSPSPLRLLNRGPEYLRRQMQSDDRSPVRSAVERLEADKAKYVKSQQAMSSRQDPASPSQAASALPGHSRGHGQPNAADLSRLQPEKQTASLDRVKDGARARHVNDSDSTPDTKNDYIFLYPHTNVAISPGICRARLQRSAKVSGAAVLSVNSDPDQRSSAALSEAERFFNECGLDPEVVRQLASARPQPSGTATSHSSEPCGHSADREGIYEEEMNKQVPAEVSVIERNARVIKWLYGCKKAKEGAREGQAT</sequence>
<proteinExistence type="inferred from homology"/>
<dbReference type="AlphaFoldDB" id="A0A4W3KF94"/>
<dbReference type="Pfam" id="PF14160">
    <property type="entry name" value="FAM110_C"/>
    <property type="match status" value="1"/>
</dbReference>
<dbReference type="InterPro" id="IPR025740">
    <property type="entry name" value="FAM110"/>
</dbReference>
<dbReference type="OMA" id="FECRSAR"/>
<feature type="domain" description="Centrosome-associated FAM110 N-terminal" evidence="4">
    <location>
        <begin position="5"/>
        <end position="88"/>
    </location>
</feature>
<evidence type="ECO:0000259" key="4">
    <source>
        <dbReference type="Pfam" id="PF14161"/>
    </source>
</evidence>
<dbReference type="Proteomes" id="UP000314986">
    <property type="component" value="Unassembled WGS sequence"/>
</dbReference>
<reference evidence="6" key="1">
    <citation type="journal article" date="2006" name="Science">
        <title>Ancient noncoding elements conserved in the human genome.</title>
        <authorList>
            <person name="Venkatesh B."/>
            <person name="Kirkness E.F."/>
            <person name="Loh Y.H."/>
            <person name="Halpern A.L."/>
            <person name="Lee A.P."/>
            <person name="Johnson J."/>
            <person name="Dandona N."/>
            <person name="Viswanathan L.D."/>
            <person name="Tay A."/>
            <person name="Venter J.C."/>
            <person name="Strausberg R.L."/>
            <person name="Brenner S."/>
        </authorList>
    </citation>
    <scope>NUCLEOTIDE SEQUENCE [LARGE SCALE GENOMIC DNA]</scope>
</reference>
<comment type="similarity">
    <text evidence="1">Belongs to the FAM110 family.</text>
</comment>
<organism evidence="5 6">
    <name type="scientific">Callorhinchus milii</name>
    <name type="common">Ghost shark</name>
    <dbReference type="NCBI Taxonomy" id="7868"/>
    <lineage>
        <taxon>Eukaryota</taxon>
        <taxon>Metazoa</taxon>
        <taxon>Chordata</taxon>
        <taxon>Craniata</taxon>
        <taxon>Vertebrata</taxon>
        <taxon>Chondrichthyes</taxon>
        <taxon>Holocephali</taxon>
        <taxon>Chimaeriformes</taxon>
        <taxon>Callorhinchidae</taxon>
        <taxon>Callorhinchus</taxon>
    </lineage>
</organism>
<feature type="compositionally biased region" description="Low complexity" evidence="2">
    <location>
        <begin position="61"/>
        <end position="75"/>
    </location>
</feature>
<name>A0A4W3KF94_CALMI</name>